<evidence type="ECO:0000313" key="2">
    <source>
        <dbReference type="Proteomes" id="UP000002571"/>
    </source>
</evidence>
<evidence type="ECO:0000313" key="1">
    <source>
        <dbReference type="EMBL" id="ACY50328.1"/>
    </source>
</evidence>
<reference evidence="1" key="1">
    <citation type="submission" date="2009-10" db="EMBL/GenBank/DDBJ databases">
        <authorList>
            <consortium name="Los Alamos National Laboratory (LANL)"/>
            <consortium name="National Microbial Pathogen Data Resource (NMPDR)"/>
            <person name="Munk A.C."/>
            <person name="Tapia R."/>
            <person name="Green L."/>
            <person name="Rogers Y."/>
            <person name="Detter J.C."/>
            <person name="Bruce D."/>
            <person name="Brettin T.S."/>
            <person name="Colwell R."/>
            <person name="Huq A."/>
            <person name="Grim C.J."/>
            <person name="Hasan N.A."/>
            <person name="Vonstein V."/>
            <person name="Bartels D."/>
        </authorList>
    </citation>
    <scope>NUCLEOTIDE SEQUENCE</scope>
    <source>
        <strain evidence="1">EX25</strain>
    </source>
</reference>
<dbReference type="Proteomes" id="UP000002571">
    <property type="component" value="Chromosome 1"/>
</dbReference>
<organism evidence="1 2">
    <name type="scientific">Vibrio antiquarius (strain Ex25)</name>
    <dbReference type="NCBI Taxonomy" id="150340"/>
    <lineage>
        <taxon>Bacteria</taxon>
        <taxon>Pseudomonadati</taxon>
        <taxon>Pseudomonadota</taxon>
        <taxon>Gammaproteobacteria</taxon>
        <taxon>Vibrionales</taxon>
        <taxon>Vibrionaceae</taxon>
        <taxon>Vibrio</taxon>
        <taxon>Vibrio diabolicus subgroup</taxon>
    </lineage>
</organism>
<gene>
    <name evidence="1" type="ordered locus">VEA_002165</name>
</gene>
<keyword evidence="2" id="KW-1185">Reference proteome</keyword>
<name>A0ACA6QIV4_VIBAE</name>
<sequence length="45" mass="5356">MDSWVSFILGLVEARTYIKRTSKQTTKVEVYFKKAKFVRICSKRI</sequence>
<protein>
    <submittedName>
        <fullName evidence="1">Uncharacterized protein</fullName>
    </submittedName>
</protein>
<dbReference type="EMBL" id="CP001805">
    <property type="protein sequence ID" value="ACY50328.1"/>
    <property type="molecule type" value="Genomic_DNA"/>
</dbReference>
<proteinExistence type="predicted"/>
<accession>A0ACA6QIV4</accession>